<dbReference type="InterPro" id="IPR050361">
    <property type="entry name" value="MPP/UQCRC_Complex"/>
</dbReference>
<gene>
    <name evidence="6" type="ORF">LYSCAS_13620</name>
</gene>
<dbReference type="InterPro" id="IPR011765">
    <property type="entry name" value="Pept_M16_N"/>
</dbReference>
<feature type="domain" description="Peptidase M16 C-terminal" evidence="5">
    <location>
        <begin position="215"/>
        <end position="390"/>
    </location>
</feature>
<dbReference type="Proteomes" id="UP000681317">
    <property type="component" value="Chromosome"/>
</dbReference>
<proteinExistence type="inferred from homology"/>
<keyword evidence="6" id="KW-0378">Hydrolase</keyword>
<organism evidence="6 7">
    <name type="scientific">Noviluteimonas caseinilytica</name>
    <dbReference type="NCBI Taxonomy" id="2675101"/>
    <lineage>
        <taxon>Bacteria</taxon>
        <taxon>Pseudomonadati</taxon>
        <taxon>Pseudomonadota</taxon>
        <taxon>Gammaproteobacteria</taxon>
        <taxon>Lysobacterales</taxon>
        <taxon>Lysobacteraceae</taxon>
        <taxon>Noviluteimonas</taxon>
    </lineage>
</organism>
<feature type="signal peptide" evidence="3">
    <location>
        <begin position="1"/>
        <end position="36"/>
    </location>
</feature>
<dbReference type="InterPro" id="IPR011249">
    <property type="entry name" value="Metalloenz_LuxS/M16"/>
</dbReference>
<feature type="chain" id="PRO_5046610993" evidence="3">
    <location>
        <begin position="37"/>
        <end position="970"/>
    </location>
</feature>
<dbReference type="Pfam" id="PF00675">
    <property type="entry name" value="Peptidase_M16"/>
    <property type="match status" value="2"/>
</dbReference>
<keyword evidence="3" id="KW-0732">Signal</keyword>
<evidence type="ECO:0000259" key="5">
    <source>
        <dbReference type="Pfam" id="PF05193"/>
    </source>
</evidence>
<evidence type="ECO:0000313" key="7">
    <source>
        <dbReference type="Proteomes" id="UP000681317"/>
    </source>
</evidence>
<dbReference type="Pfam" id="PF05193">
    <property type="entry name" value="Peptidase_M16_C"/>
    <property type="match status" value="2"/>
</dbReference>
<evidence type="ECO:0000256" key="3">
    <source>
        <dbReference type="SAM" id="SignalP"/>
    </source>
</evidence>
<dbReference type="GO" id="GO:0008233">
    <property type="term" value="F:peptidase activity"/>
    <property type="evidence" value="ECO:0007669"/>
    <property type="project" value="UniProtKB-KW"/>
</dbReference>
<feature type="domain" description="Peptidase M16 N-terminal" evidence="4">
    <location>
        <begin position="525"/>
        <end position="648"/>
    </location>
</feature>
<sequence>MNPIRRPHSALATCALSLALSFAIGGTAFVPSIAHAASPKAELDIPYEAFTLSNGLRVIVHTDRKAPVVSVAIWYHVGSKDEPTGRTGFAHLFEHLMFNGSENHKGEYFGPFEMAGVSDINGNTWLDRTMYFETVPTTALDMALWMESDRMGHLLGAIDQATLDEQRGVVQNEKRQGENEPYGRVDERMLAQTFPANHPYHHDTIGSMADLNAASLDDVKTWFRTYYGAANTVLVLSGDIDAATAKAKVQQYFGDIAPGPAVARQAQWVAPRTTSTRDQMEDTVAQTRIYREWNIPARDQRDFVMLYHAAGVMGGGKTSRLYQRLVYKDKLVDDVQVDVTPFELASQFVLTADVKQGVDPKKVEAAIAEEWQRFLAEGPTQDELARLQAQDRAGTIRGLERALGKASRLGESALYLGSPDAWKKLYAWNQEATPADVQAAAKKWLSQGDYTLTVVPVKEAPKIEDVAGLPASKDKPADIPGTSTASLKATPGTVDRSKGVPEVTSFPDIKFPQVQRGKLKNGIEVVLAERHTVPTVGITLQFDGGYASDAGRKLGTASFTSAMLDEGTQSLDSVEIAQRRERLGMNLSTGCNLDSCSASANVLKAELAPSLALFSDVVRNPAFRDADVERIRAQWLAGIAQEKTQPTSLALRTLPPLLYGAGHPYAIPFTGSGTEADIQALTTTDMRGWQAAWLRPDNVRIFVAGDTTLAEITKQLDAAFGDWKAPSVAKGTKTLPKVAEQTAPRVFLVDKPGAQQSLILAGLLAPPTTVPNDLEIQTMNGAFGGAFTARLNMNLRENKHWAYGAYSFYRDALGQRPYMLYAPVQTDKTAESANEIRMEVNDVIGKRPLSTDEIAKIKANDVRGLPGSYETASAVLSALTSNALYGRPDDYVSTLKARTEAQTDDAVRAAATEIIKPKALTWVIVGDLSQIEQKVRKLDLGQVSIIDADGKPVTRAAVAPAKAPAANGTK</sequence>
<evidence type="ECO:0000256" key="1">
    <source>
        <dbReference type="ARBA" id="ARBA00007261"/>
    </source>
</evidence>
<evidence type="ECO:0000313" key="6">
    <source>
        <dbReference type="EMBL" id="BCT92338.1"/>
    </source>
</evidence>
<dbReference type="PANTHER" id="PTHR11851">
    <property type="entry name" value="METALLOPROTEASE"/>
    <property type="match status" value="1"/>
</dbReference>
<dbReference type="EMBL" id="AP024545">
    <property type="protein sequence ID" value="BCT92338.1"/>
    <property type="molecule type" value="Genomic_DNA"/>
</dbReference>
<protein>
    <submittedName>
        <fullName evidence="6">Zinc protease</fullName>
    </submittedName>
</protein>
<name>A0ABM7Q4T7_9GAMM</name>
<dbReference type="InterPro" id="IPR007863">
    <property type="entry name" value="Peptidase_M16_C"/>
</dbReference>
<dbReference type="GO" id="GO:0006508">
    <property type="term" value="P:proteolysis"/>
    <property type="evidence" value="ECO:0007669"/>
    <property type="project" value="UniProtKB-KW"/>
</dbReference>
<feature type="region of interest" description="Disordered" evidence="2">
    <location>
        <begin position="469"/>
        <end position="501"/>
    </location>
</feature>
<comment type="similarity">
    <text evidence="1">Belongs to the peptidase M16 family.</text>
</comment>
<dbReference type="Gene3D" id="3.30.830.10">
    <property type="entry name" value="Metalloenzyme, LuxS/M16 peptidase-like"/>
    <property type="match status" value="4"/>
</dbReference>
<dbReference type="PANTHER" id="PTHR11851:SF49">
    <property type="entry name" value="MITOCHONDRIAL-PROCESSING PEPTIDASE SUBUNIT ALPHA"/>
    <property type="match status" value="1"/>
</dbReference>
<keyword evidence="6" id="KW-0645">Protease</keyword>
<accession>A0ABM7Q4T7</accession>
<keyword evidence="7" id="KW-1185">Reference proteome</keyword>
<feature type="domain" description="Peptidase M16 C-terminal" evidence="5">
    <location>
        <begin position="681"/>
        <end position="859"/>
    </location>
</feature>
<evidence type="ECO:0000259" key="4">
    <source>
        <dbReference type="Pfam" id="PF00675"/>
    </source>
</evidence>
<evidence type="ECO:0000256" key="2">
    <source>
        <dbReference type="SAM" id="MobiDB-lite"/>
    </source>
</evidence>
<reference evidence="6 7" key="1">
    <citation type="submission" date="2021-03" db="EMBL/GenBank/DDBJ databases">
        <title>Complete Genome Sequences of Two Lysobacter Strains Isolated from Sea Water (Lysobacter caseinilyticus) and Soil (Lysobacter helvus) in South Korea.</title>
        <authorList>
            <person name="Watanabe Y."/>
            <person name="Arakawa K."/>
        </authorList>
    </citation>
    <scope>NUCLEOTIDE SEQUENCE [LARGE SCALE GENOMIC DNA]</scope>
    <source>
        <strain evidence="6 7">KVB24</strain>
    </source>
</reference>
<feature type="domain" description="Peptidase M16 N-terminal" evidence="4">
    <location>
        <begin position="57"/>
        <end position="195"/>
    </location>
</feature>
<dbReference type="SUPFAM" id="SSF63411">
    <property type="entry name" value="LuxS/MPP-like metallohydrolase"/>
    <property type="match status" value="4"/>
</dbReference>